<feature type="domain" description="J" evidence="1">
    <location>
        <begin position="73"/>
        <end position="135"/>
    </location>
</feature>
<dbReference type="SUPFAM" id="SSF46565">
    <property type="entry name" value="Chaperone J-domain"/>
    <property type="match status" value="1"/>
</dbReference>
<name>A0A382P944_9ZZZZ</name>
<protein>
    <recommendedName>
        <fullName evidence="1">J domain-containing protein</fullName>
    </recommendedName>
</protein>
<dbReference type="AlphaFoldDB" id="A0A382P944"/>
<dbReference type="CDD" id="cd06257">
    <property type="entry name" value="DnaJ"/>
    <property type="match status" value="1"/>
</dbReference>
<sequence>KNWNYFSGMNDEQIYEFLKSDMTWHKPTQSFSSSDNFFKVLWNNALKDEFDKSKLKSQFNHMNQFKFNHNDIRAFGVLGVSVGLKWIKIQEKFKKLVKKFHPDMNSGNKKYEEKLKIITLAYTQLKKTYRGKIDT</sequence>
<dbReference type="Pfam" id="PF00226">
    <property type="entry name" value="DnaJ"/>
    <property type="match status" value="1"/>
</dbReference>
<organism evidence="2">
    <name type="scientific">marine metagenome</name>
    <dbReference type="NCBI Taxonomy" id="408172"/>
    <lineage>
        <taxon>unclassified sequences</taxon>
        <taxon>metagenomes</taxon>
        <taxon>ecological metagenomes</taxon>
    </lineage>
</organism>
<dbReference type="EMBL" id="UINC01105757">
    <property type="protein sequence ID" value="SVC69939.1"/>
    <property type="molecule type" value="Genomic_DNA"/>
</dbReference>
<dbReference type="PRINTS" id="PR00625">
    <property type="entry name" value="JDOMAIN"/>
</dbReference>
<dbReference type="InterPro" id="IPR036869">
    <property type="entry name" value="J_dom_sf"/>
</dbReference>
<feature type="non-terminal residue" evidence="2">
    <location>
        <position position="1"/>
    </location>
</feature>
<evidence type="ECO:0000313" key="2">
    <source>
        <dbReference type="EMBL" id="SVC69939.1"/>
    </source>
</evidence>
<dbReference type="PROSITE" id="PS50076">
    <property type="entry name" value="DNAJ_2"/>
    <property type="match status" value="1"/>
</dbReference>
<dbReference type="Gene3D" id="1.10.287.110">
    <property type="entry name" value="DnaJ domain"/>
    <property type="match status" value="1"/>
</dbReference>
<evidence type="ECO:0000259" key="1">
    <source>
        <dbReference type="PROSITE" id="PS50076"/>
    </source>
</evidence>
<reference evidence="2" key="1">
    <citation type="submission" date="2018-05" db="EMBL/GenBank/DDBJ databases">
        <authorList>
            <person name="Lanie J.A."/>
            <person name="Ng W.-L."/>
            <person name="Kazmierczak K.M."/>
            <person name="Andrzejewski T.M."/>
            <person name="Davidsen T.M."/>
            <person name="Wayne K.J."/>
            <person name="Tettelin H."/>
            <person name="Glass J.I."/>
            <person name="Rusch D."/>
            <person name="Podicherti R."/>
            <person name="Tsui H.-C.T."/>
            <person name="Winkler M.E."/>
        </authorList>
    </citation>
    <scope>NUCLEOTIDE SEQUENCE</scope>
</reference>
<dbReference type="InterPro" id="IPR001623">
    <property type="entry name" value="DnaJ_domain"/>
</dbReference>
<proteinExistence type="predicted"/>
<accession>A0A382P944</accession>
<dbReference type="SMART" id="SM00271">
    <property type="entry name" value="DnaJ"/>
    <property type="match status" value="1"/>
</dbReference>
<gene>
    <name evidence="2" type="ORF">METZ01_LOCUS322793</name>
</gene>